<protein>
    <submittedName>
        <fullName evidence="1">Uncharacterized protein</fullName>
    </submittedName>
</protein>
<name>M3HK86_LEPIR</name>
<dbReference type="BioCyc" id="LINT1001599:G11K9-4754-MONOMER"/>
<sequence>MKIISAITKDLGENFQVRRILPSIKARYVGPFVFVDHMGPVSIQTGKN</sequence>
<dbReference type="Proteomes" id="UP000011776">
    <property type="component" value="Unassembled WGS sequence"/>
</dbReference>
<dbReference type="AlphaFoldDB" id="M3HK86"/>
<organism evidence="1 2">
    <name type="scientific">Leptospira interrogans serovar Grippotyphosa str. LT2186</name>
    <dbReference type="NCBI Taxonomy" id="1001599"/>
    <lineage>
        <taxon>Bacteria</taxon>
        <taxon>Pseudomonadati</taxon>
        <taxon>Spirochaetota</taxon>
        <taxon>Spirochaetia</taxon>
        <taxon>Leptospirales</taxon>
        <taxon>Leptospiraceae</taxon>
        <taxon>Leptospira</taxon>
    </lineage>
</organism>
<comment type="caution">
    <text evidence="1">The sequence shown here is derived from an EMBL/GenBank/DDBJ whole genome shotgun (WGS) entry which is preliminary data.</text>
</comment>
<accession>M3HK86</accession>
<dbReference type="EMBL" id="AFME02000041">
    <property type="protein sequence ID" value="EMG13050.1"/>
    <property type="molecule type" value="Genomic_DNA"/>
</dbReference>
<proteinExistence type="predicted"/>
<reference evidence="1 2" key="1">
    <citation type="submission" date="2013-02" db="EMBL/GenBank/DDBJ databases">
        <authorList>
            <person name="Harkins D.M."/>
            <person name="Durkin A.S."/>
            <person name="Brinkac L.M."/>
            <person name="Haft D.H."/>
            <person name="Selengut J.D."/>
            <person name="Sanka R."/>
            <person name="DePew J."/>
            <person name="Purushe J."/>
            <person name="Tulsiani S.M."/>
            <person name="Graham G.C."/>
            <person name="Burns M.-A."/>
            <person name="Dohnt M.F."/>
            <person name="Smythe L.D."/>
            <person name="McKay D.B."/>
            <person name="Craig S.B."/>
            <person name="Vinetz J.M."/>
            <person name="Sutton G.G."/>
            <person name="Nierman W.C."/>
            <person name="Fouts D.E."/>
        </authorList>
    </citation>
    <scope>NUCLEOTIDE SEQUENCE [LARGE SCALE GENOMIC DNA]</scope>
    <source>
        <strain evidence="1 2">LT2186</strain>
    </source>
</reference>
<evidence type="ECO:0000313" key="2">
    <source>
        <dbReference type="Proteomes" id="UP000011776"/>
    </source>
</evidence>
<gene>
    <name evidence="1" type="ORF">LEP1GSC151_1421</name>
</gene>
<evidence type="ECO:0000313" key="1">
    <source>
        <dbReference type="EMBL" id="EMG13050.1"/>
    </source>
</evidence>